<sequence>MEKFADFMALGIHANERLERRAEKAAMTASTPAPAAVPSPVDSTGTFGRRFSKRYAGETRLYEERRGKGKQSCFSKGNLGGIAELEGDGVQGFSELSAAEACMETAKKAMRPEMGTSDGADGGEVMAMEKWDPSVSPLENVTNKTRMHLLGTVDPSEAEKAARKKQRANRVGSDPLPNTTTETRMLMVGLISPEEVIALGPMQQDRRQSKFHEQGLSPGNRRIDDYSREESVEPTIPEKAGRYKKSRALVIRAPSIKLSFPVKRLSPRKTMSIPAGTRGVSINGTDFDLVQPVENGKTRARPLAIPPRGTSRNFSLPLPSIQEAPQAFGLPPSTVTYDRVVNFMSLPFKVRIMIYNPAVLANHDVFVCQCGLCAWSSSKQPALALVTRQIRAEVLPIYYGENRFIVREEVDWRTSAPIFLRALTPSSRNLIKHVEISTNDLTSAICMMASLGFSLSHLLPSRERVELLREVQGFVVWMTFTAISRKVQAYERLPEIKKVPAITLFDDEPRPLGMQVDGTAETETDDAASTSSAGSVCTAIMNPATYDGIIGQGIAARRVRGRVVTLNSSDGGDEERVEPRRVSGGTASIIFHPSELDLESDVELMEREGVVARRRR</sequence>
<evidence type="ECO:0000313" key="3">
    <source>
        <dbReference type="Proteomes" id="UP000309340"/>
    </source>
</evidence>
<dbReference type="Proteomes" id="UP000309340">
    <property type="component" value="Unassembled WGS sequence"/>
</dbReference>
<feature type="compositionally biased region" description="Low complexity" evidence="1">
    <location>
        <begin position="25"/>
        <end position="41"/>
    </location>
</feature>
<evidence type="ECO:0000313" key="2">
    <source>
        <dbReference type="EMBL" id="TKA75771.1"/>
    </source>
</evidence>
<feature type="region of interest" description="Disordered" evidence="1">
    <location>
        <begin position="512"/>
        <end position="532"/>
    </location>
</feature>
<proteinExistence type="predicted"/>
<reference evidence="2 3" key="1">
    <citation type="submission" date="2017-03" db="EMBL/GenBank/DDBJ databases">
        <title>Genomes of endolithic fungi from Antarctica.</title>
        <authorList>
            <person name="Coleine C."/>
            <person name="Masonjones S."/>
            <person name="Stajich J.E."/>
        </authorList>
    </citation>
    <scope>NUCLEOTIDE SEQUENCE [LARGE SCALE GENOMIC DNA]</scope>
    <source>
        <strain evidence="2 3">CCFEE 5184</strain>
    </source>
</reference>
<dbReference type="OrthoDB" id="3849782at2759"/>
<feature type="region of interest" description="Disordered" evidence="1">
    <location>
        <begin position="25"/>
        <end position="44"/>
    </location>
</feature>
<accession>A0A4U0XHL9</accession>
<evidence type="ECO:0000256" key="1">
    <source>
        <dbReference type="SAM" id="MobiDB-lite"/>
    </source>
</evidence>
<comment type="caution">
    <text evidence="2">The sequence shown here is derived from an EMBL/GenBank/DDBJ whole genome shotgun (WGS) entry which is preliminary data.</text>
</comment>
<keyword evidence="3" id="KW-1185">Reference proteome</keyword>
<dbReference type="AlphaFoldDB" id="A0A4U0XHL9"/>
<dbReference type="EMBL" id="NAJQ01000183">
    <property type="protein sequence ID" value="TKA75771.1"/>
    <property type="molecule type" value="Genomic_DNA"/>
</dbReference>
<feature type="compositionally biased region" description="Basic and acidic residues" evidence="1">
    <location>
        <begin position="221"/>
        <end position="231"/>
    </location>
</feature>
<protein>
    <submittedName>
        <fullName evidence="2">Uncharacterized protein</fullName>
    </submittedName>
</protein>
<name>A0A4U0XHL9_9PEZI</name>
<gene>
    <name evidence="2" type="ORF">B0A55_04323</name>
</gene>
<organism evidence="2 3">
    <name type="scientific">Friedmanniomyces simplex</name>
    <dbReference type="NCBI Taxonomy" id="329884"/>
    <lineage>
        <taxon>Eukaryota</taxon>
        <taxon>Fungi</taxon>
        <taxon>Dikarya</taxon>
        <taxon>Ascomycota</taxon>
        <taxon>Pezizomycotina</taxon>
        <taxon>Dothideomycetes</taxon>
        <taxon>Dothideomycetidae</taxon>
        <taxon>Mycosphaerellales</taxon>
        <taxon>Teratosphaeriaceae</taxon>
        <taxon>Friedmanniomyces</taxon>
    </lineage>
</organism>
<feature type="region of interest" description="Disordered" evidence="1">
    <location>
        <begin position="210"/>
        <end position="233"/>
    </location>
</feature>
<dbReference type="STRING" id="329884.A0A4U0XHL9"/>
<feature type="region of interest" description="Disordered" evidence="1">
    <location>
        <begin position="156"/>
        <end position="180"/>
    </location>
</feature>